<dbReference type="PANTHER" id="PTHR34598:SF3">
    <property type="entry name" value="OXIDOREDUCTASE AN1597"/>
    <property type="match status" value="1"/>
</dbReference>
<reference evidence="2 3" key="1">
    <citation type="journal article" date="2014" name="Genome Biol. Evol.">
        <title>The secreted proteins of Achlya hypogyna and Thraustotheca clavata identify the ancestral oomycete secretome and reveal gene acquisitions by horizontal gene transfer.</title>
        <authorList>
            <person name="Misner I."/>
            <person name="Blouin N."/>
            <person name="Leonard G."/>
            <person name="Richards T.A."/>
            <person name="Lane C.E."/>
        </authorList>
    </citation>
    <scope>NUCLEOTIDE SEQUENCE [LARGE SCALE GENOMIC DNA]</scope>
    <source>
        <strain evidence="2 3">ATCC 34112</strain>
    </source>
</reference>
<gene>
    <name evidence="2" type="ORF">THRCLA_21355</name>
</gene>
<proteinExistence type="inferred from homology"/>
<keyword evidence="3" id="KW-1185">Reference proteome</keyword>
<dbReference type="Proteomes" id="UP000243217">
    <property type="component" value="Unassembled WGS sequence"/>
</dbReference>
<evidence type="ECO:0000313" key="3">
    <source>
        <dbReference type="Proteomes" id="UP000243217"/>
    </source>
</evidence>
<evidence type="ECO:0000256" key="1">
    <source>
        <dbReference type="ARBA" id="ARBA00023604"/>
    </source>
</evidence>
<dbReference type="GO" id="GO:0016491">
    <property type="term" value="F:oxidoreductase activity"/>
    <property type="evidence" value="ECO:0007669"/>
    <property type="project" value="InterPro"/>
</dbReference>
<accession>A0A1V9ZY41</accession>
<evidence type="ECO:0000313" key="2">
    <source>
        <dbReference type="EMBL" id="OQS02710.1"/>
    </source>
</evidence>
<dbReference type="PANTHER" id="PTHR34598">
    <property type="entry name" value="BLL6449 PROTEIN"/>
    <property type="match status" value="1"/>
</dbReference>
<dbReference type="AlphaFoldDB" id="A0A1V9ZY41"/>
<dbReference type="STRING" id="74557.A0A1V9ZY41"/>
<name>A0A1V9ZY41_9STRA</name>
<protein>
    <submittedName>
        <fullName evidence="2">Uncharacterized protein</fullName>
    </submittedName>
</protein>
<dbReference type="OrthoDB" id="412788at2759"/>
<dbReference type="InterPro" id="IPR044053">
    <property type="entry name" value="AsaB-like"/>
</dbReference>
<organism evidence="2 3">
    <name type="scientific">Thraustotheca clavata</name>
    <dbReference type="NCBI Taxonomy" id="74557"/>
    <lineage>
        <taxon>Eukaryota</taxon>
        <taxon>Sar</taxon>
        <taxon>Stramenopiles</taxon>
        <taxon>Oomycota</taxon>
        <taxon>Saprolegniomycetes</taxon>
        <taxon>Saprolegniales</taxon>
        <taxon>Achlyaceae</taxon>
        <taxon>Thraustotheca</taxon>
    </lineage>
</organism>
<comment type="caution">
    <text evidence="2">The sequence shown here is derived from an EMBL/GenBank/DDBJ whole genome shotgun (WGS) entry which is preliminary data.</text>
</comment>
<dbReference type="NCBIfam" id="NF041278">
    <property type="entry name" value="CmcJ_NvfI_EfuI"/>
    <property type="match status" value="1"/>
</dbReference>
<dbReference type="EMBL" id="JNBS01001089">
    <property type="protein sequence ID" value="OQS02710.1"/>
    <property type="molecule type" value="Genomic_DNA"/>
</dbReference>
<comment type="similarity">
    <text evidence="1">Belongs to the asaB hydroxylase/desaturase family.</text>
</comment>
<sequence>MEHRINMSVNGSVVASLSYYSRTSDGKLPFSRFGGKPGDKSPMSNVVSELKETTINDIRGKENIFDLDVHGFQPILNAPTIINELIDSNGNIDTVDKEEWFKHHMKCLVEEHWYSSIAYCDVFMINFRSSKPEDKRRKPSPLIHVDQTPATGVNYTEGLPQEVQEKVKNGTWRLRILSVWQPLVQVVLDWPLAMAESESCPESLLISCETRFPSTPSGEMALVHTPPGNIGLKWWYWSSMAPHEVLMIKNYDSFGLSRCPHTSFRDPRVPSTSTQYRKSAEARVIVVTST</sequence>